<keyword evidence="1" id="KW-0808">Transferase</keyword>
<dbReference type="GO" id="GO:0016740">
    <property type="term" value="F:transferase activity"/>
    <property type="evidence" value="ECO:0007669"/>
    <property type="project" value="UniProtKB-KW"/>
</dbReference>
<reference evidence="1" key="1">
    <citation type="journal article" date="2014" name="PLoS ONE">
        <title>Transcriptome-Based Identification of ABC Transporters in the Western Tarnished Plant Bug Lygus hesperus.</title>
        <authorList>
            <person name="Hull J.J."/>
            <person name="Chaney K."/>
            <person name="Geib S.M."/>
            <person name="Fabrick J.A."/>
            <person name="Brent C.S."/>
            <person name="Walsh D."/>
            <person name="Lavine L.C."/>
        </authorList>
    </citation>
    <scope>NUCLEOTIDE SEQUENCE</scope>
</reference>
<name>A0A0A9W0I9_LYGHE</name>
<sequence length="238" mass="26368">MPEGLPRFCDGCGAAFDINHALNCKKGGLVKRGHDHLRDCCAKLGDMAWGGATTEPVLREADGSLPALIADIKIQGVWDSERPAFFDTRIVNADAASYSSQDWDTTACAAAREKHAKYDRAAEDLRGSFTPLVSSCEGALHSEFAMFVKRLAFTLSEKWNRPYSQVVGRALGRDEIAASHDTGCQSQAALLKTEAEMSGRGRWSSIEHSINDRLTVKMIQKRKNKDTNWKTKRRNCFQ</sequence>
<gene>
    <name evidence="1" type="primary">argF_0</name>
    <name evidence="1" type="ORF">CM83_13297</name>
</gene>
<accession>A0A0A9W0I9</accession>
<dbReference type="EMBL" id="GBHO01042673">
    <property type="protein sequence ID" value="JAG00931.1"/>
    <property type="molecule type" value="Transcribed_RNA"/>
</dbReference>
<protein>
    <submittedName>
        <fullName evidence="1">Ornithine carbamoyltransferase</fullName>
    </submittedName>
</protein>
<reference evidence="1" key="2">
    <citation type="submission" date="2014-07" db="EMBL/GenBank/DDBJ databases">
        <authorList>
            <person name="Hull J."/>
        </authorList>
    </citation>
    <scope>NUCLEOTIDE SEQUENCE</scope>
</reference>
<proteinExistence type="predicted"/>
<evidence type="ECO:0000313" key="1">
    <source>
        <dbReference type="EMBL" id="JAG00931.1"/>
    </source>
</evidence>
<dbReference type="AlphaFoldDB" id="A0A0A9W0I9"/>
<organism evidence="1">
    <name type="scientific">Lygus hesperus</name>
    <name type="common">Western plant bug</name>
    <dbReference type="NCBI Taxonomy" id="30085"/>
    <lineage>
        <taxon>Eukaryota</taxon>
        <taxon>Metazoa</taxon>
        <taxon>Ecdysozoa</taxon>
        <taxon>Arthropoda</taxon>
        <taxon>Hexapoda</taxon>
        <taxon>Insecta</taxon>
        <taxon>Pterygota</taxon>
        <taxon>Neoptera</taxon>
        <taxon>Paraneoptera</taxon>
        <taxon>Hemiptera</taxon>
        <taxon>Heteroptera</taxon>
        <taxon>Panheteroptera</taxon>
        <taxon>Cimicomorpha</taxon>
        <taxon>Miridae</taxon>
        <taxon>Mirini</taxon>
        <taxon>Lygus</taxon>
    </lineage>
</organism>